<feature type="compositionally biased region" description="Low complexity" evidence="5">
    <location>
        <begin position="632"/>
        <end position="641"/>
    </location>
</feature>
<evidence type="ECO:0000256" key="1">
    <source>
        <dbReference type="ARBA" id="ARBA00022475"/>
    </source>
</evidence>
<dbReference type="Pfam" id="PF03699">
    <property type="entry name" value="UPF0182"/>
    <property type="match status" value="1"/>
</dbReference>
<evidence type="ECO:0000313" key="8">
    <source>
        <dbReference type="Proteomes" id="UP000190080"/>
    </source>
</evidence>
<dbReference type="PANTHER" id="PTHR39344:SF1">
    <property type="entry name" value="UPF0182 PROTEIN SLL1060"/>
    <property type="match status" value="1"/>
</dbReference>
<dbReference type="InterPro" id="IPR005372">
    <property type="entry name" value="UPF0182"/>
</dbReference>
<name>A0A1V4ICX0_9CLOT</name>
<evidence type="ECO:0000256" key="5">
    <source>
        <dbReference type="SAM" id="MobiDB-lite"/>
    </source>
</evidence>
<sequence>MFITGALGFLLKALNIIYSTNGVVYGAGYTDIKVSLVFNIILALVCFICSIITTVSILKFKFKPVIISVVSIVVLMLIHDGAFVFTEKFIVKSNQIAFEEKYIKNNIKYTRKAFNIDNIDNVQYSTNSTLAKEEIDKNKDIIDNIKINSFRQSLDFYNQFEVMRYYYGFNDIDVDRYNINGKYSEVFVSPREINTRKINYNTWLNEHLIYTHGYGVVMSKVSSVTEEGQPDFVMKHIPMENKSDIQISNPRVYFGEQTNDYAIVKTKAKEFDFPKGGENEYTKYTGNAGIKMSLLNRILFAFKEKNANFITSNYINSDSKILINRNIVDRVKKIAPFLKYDNDPYMVIAGDKLYWVIDAYTYSDKYPYSRSYNGINYIRNSVKVVINAYTGKTDFYIVDKNDPIIKSYSGIFKGLFKSEDRIPEEIKKHFRYPEDLFNLQCEVLGKYHMTDPMVFMTGGDLWQVAMNESKTNESGTDEKKSINEASYLVTRLPGETDEEMTLIEYFNVRDKENMSAMLCARMDGENYGKLILYKFPTTETVLSPYLFRNSMKQDATISKELSLWNTKKLRTEFGDTMIIPMDNSLLYVQPMYLIASGNNSIPEIKRIVVSNGKKVVMGKDINEAINLLFNNDEQTDNQNNNSEKSNVGTEAKDSIKEMNNVYEKAMEAQKSGDWAKYGEYIKKLGEMLKNKVNRK</sequence>
<feature type="transmembrane region" description="Helical" evidence="6">
    <location>
        <begin position="65"/>
        <end position="85"/>
    </location>
</feature>
<keyword evidence="2 6" id="KW-0812">Transmembrane</keyword>
<dbReference type="GO" id="GO:0016020">
    <property type="term" value="C:membrane"/>
    <property type="evidence" value="ECO:0007669"/>
    <property type="project" value="InterPro"/>
</dbReference>
<keyword evidence="4 6" id="KW-0472">Membrane</keyword>
<proteinExistence type="predicted"/>
<protein>
    <submittedName>
        <fullName evidence="7">Uncharacterized protein</fullName>
    </submittedName>
</protein>
<accession>A0A1V4ICX0</accession>
<dbReference type="EMBL" id="MZGV01000083">
    <property type="protein sequence ID" value="OPJ57485.1"/>
    <property type="molecule type" value="Genomic_DNA"/>
</dbReference>
<feature type="region of interest" description="Disordered" evidence="5">
    <location>
        <begin position="632"/>
        <end position="651"/>
    </location>
</feature>
<comment type="caution">
    <text evidence="7">The sequence shown here is derived from an EMBL/GenBank/DDBJ whole genome shotgun (WGS) entry which is preliminary data.</text>
</comment>
<feature type="transmembrane region" description="Helical" evidence="6">
    <location>
        <begin position="36"/>
        <end position="58"/>
    </location>
</feature>
<evidence type="ECO:0000256" key="2">
    <source>
        <dbReference type="ARBA" id="ARBA00022692"/>
    </source>
</evidence>
<keyword evidence="1" id="KW-1003">Cell membrane</keyword>
<dbReference type="PANTHER" id="PTHR39344">
    <property type="entry name" value="UPF0182 PROTEIN SLL1060"/>
    <property type="match status" value="1"/>
</dbReference>
<evidence type="ECO:0000256" key="6">
    <source>
        <dbReference type="SAM" id="Phobius"/>
    </source>
</evidence>
<dbReference type="Proteomes" id="UP000190080">
    <property type="component" value="Unassembled WGS sequence"/>
</dbReference>
<reference evidence="7 8" key="1">
    <citation type="submission" date="2017-03" db="EMBL/GenBank/DDBJ databases">
        <title>Genome sequence of Clostridium oryzae DSM 28571.</title>
        <authorList>
            <person name="Poehlein A."/>
            <person name="Daniel R."/>
        </authorList>
    </citation>
    <scope>NUCLEOTIDE SEQUENCE [LARGE SCALE GENOMIC DNA]</scope>
    <source>
        <strain evidence="7 8">DSM 28571</strain>
    </source>
</reference>
<dbReference type="STRING" id="1450648.CLORY_40910"/>
<organism evidence="7 8">
    <name type="scientific">Clostridium oryzae</name>
    <dbReference type="NCBI Taxonomy" id="1450648"/>
    <lineage>
        <taxon>Bacteria</taxon>
        <taxon>Bacillati</taxon>
        <taxon>Bacillota</taxon>
        <taxon>Clostridia</taxon>
        <taxon>Eubacteriales</taxon>
        <taxon>Clostridiaceae</taxon>
        <taxon>Clostridium</taxon>
    </lineage>
</organism>
<evidence type="ECO:0000256" key="3">
    <source>
        <dbReference type="ARBA" id="ARBA00022989"/>
    </source>
</evidence>
<dbReference type="GO" id="GO:0005576">
    <property type="term" value="C:extracellular region"/>
    <property type="evidence" value="ECO:0007669"/>
    <property type="project" value="TreeGrafter"/>
</dbReference>
<gene>
    <name evidence="7" type="ORF">CLORY_40910</name>
</gene>
<keyword evidence="8" id="KW-1185">Reference proteome</keyword>
<dbReference type="AlphaFoldDB" id="A0A1V4ICX0"/>
<evidence type="ECO:0000313" key="7">
    <source>
        <dbReference type="EMBL" id="OPJ57485.1"/>
    </source>
</evidence>
<evidence type="ECO:0000256" key="4">
    <source>
        <dbReference type="ARBA" id="ARBA00023136"/>
    </source>
</evidence>
<keyword evidence="3 6" id="KW-1133">Transmembrane helix</keyword>